<dbReference type="RefSeq" id="WP_162659434.1">
    <property type="nucleotide sequence ID" value="NZ_LR593887.1"/>
</dbReference>
<evidence type="ECO:0000259" key="3">
    <source>
        <dbReference type="Pfam" id="PF07687"/>
    </source>
</evidence>
<evidence type="ECO:0000313" key="5">
    <source>
        <dbReference type="Proteomes" id="UP000464378"/>
    </source>
</evidence>
<dbReference type="InterPro" id="IPR036264">
    <property type="entry name" value="Bact_exopeptidase_dim_dom"/>
</dbReference>
<dbReference type="InterPro" id="IPR017439">
    <property type="entry name" value="Amidohydrolase"/>
</dbReference>
<organism evidence="4">
    <name type="scientific">Tuwongella immobilis</name>
    <dbReference type="NCBI Taxonomy" id="692036"/>
    <lineage>
        <taxon>Bacteria</taxon>
        <taxon>Pseudomonadati</taxon>
        <taxon>Planctomycetota</taxon>
        <taxon>Planctomycetia</taxon>
        <taxon>Gemmatales</taxon>
        <taxon>Gemmataceae</taxon>
        <taxon>Tuwongella</taxon>
    </lineage>
</organism>
<proteinExistence type="predicted"/>
<dbReference type="AlphaFoldDB" id="A0A6C2YS93"/>
<feature type="chain" id="PRO_5033879796" description="Peptidase M20 dimerisation domain-containing protein" evidence="2">
    <location>
        <begin position="27"/>
        <end position="454"/>
    </location>
</feature>
<keyword evidence="1" id="KW-0378">Hydrolase</keyword>
<keyword evidence="2" id="KW-0732">Signal</keyword>
<dbReference type="Pfam" id="PF01546">
    <property type="entry name" value="Peptidase_M20"/>
    <property type="match status" value="1"/>
</dbReference>
<dbReference type="SUPFAM" id="SSF55031">
    <property type="entry name" value="Bacterial exopeptidase dimerisation domain"/>
    <property type="match status" value="1"/>
</dbReference>
<sequence length="454" mass="48830">MASHGLRSLAVICCWLAPLISSLVAADDSPVVPEKLQPLLKNVQTLVEAESDSLEAFYKDLHSNPELSMMEERTAGKLAREMRSLGFEVTTGVGKTGIVCVLKNGDGPTVLVRTDMDALPVIEKTKLPYASTVRTRDRSGNEVGVMHACGHDIHMSCWIGAARTLVKLKGKWSGTLVFIGQPGEEIGTGARLMLADGLYEKFPKPDYALALHADAKLPIGQIGYSEGLAMANVDTVEIVVRGKGGHGAAPHTTVDPIILAAKIVLDFQNIVGREVDPLEPVVITVGSIHGGTKSNIIPNDVKLQVTVRTASDPIRKQVLEAMERIVVGHAKTARAPEPTFLVDTNEFTPALYNETKLTQKTVSLFQGLLGSNALIKRNPSMGGEDFARYARGGVPIFMYFLGTIDQPRFNAANQPGGTPLPSMHADTYFPTPAPSIRLGSQTMTLAVLNLLPIR</sequence>
<evidence type="ECO:0000256" key="1">
    <source>
        <dbReference type="ARBA" id="ARBA00022801"/>
    </source>
</evidence>
<evidence type="ECO:0000313" key="4">
    <source>
        <dbReference type="EMBL" id="VIP04336.1"/>
    </source>
</evidence>
<dbReference type="Pfam" id="PF07687">
    <property type="entry name" value="M20_dimer"/>
    <property type="match status" value="1"/>
</dbReference>
<dbReference type="InParanoid" id="A0A6C2YS93"/>
<dbReference type="Gene3D" id="3.30.70.360">
    <property type="match status" value="1"/>
</dbReference>
<dbReference type="GO" id="GO:0050118">
    <property type="term" value="F:N-acetyldiaminopimelate deacetylase activity"/>
    <property type="evidence" value="ECO:0007669"/>
    <property type="project" value="UniProtKB-ARBA"/>
</dbReference>
<accession>A0A6C2YS93</accession>
<feature type="domain" description="Peptidase M20 dimerisation" evidence="3">
    <location>
        <begin position="233"/>
        <end position="330"/>
    </location>
</feature>
<dbReference type="FunCoup" id="A0A6C2YS93">
    <property type="interactions" value="255"/>
</dbReference>
<dbReference type="PANTHER" id="PTHR11014">
    <property type="entry name" value="PEPTIDASE M20 FAMILY MEMBER"/>
    <property type="match status" value="1"/>
</dbReference>
<dbReference type="FunFam" id="3.30.70.360:FF:000001">
    <property type="entry name" value="N-acetyldiaminopimelate deacetylase"/>
    <property type="match status" value="1"/>
</dbReference>
<dbReference type="InterPro" id="IPR002933">
    <property type="entry name" value="Peptidase_M20"/>
</dbReference>
<protein>
    <recommendedName>
        <fullName evidence="3">Peptidase M20 dimerisation domain-containing protein</fullName>
    </recommendedName>
</protein>
<evidence type="ECO:0000256" key="2">
    <source>
        <dbReference type="SAM" id="SignalP"/>
    </source>
</evidence>
<reference evidence="4" key="1">
    <citation type="submission" date="2019-04" db="EMBL/GenBank/DDBJ databases">
        <authorList>
            <consortium name="Science for Life Laboratories"/>
        </authorList>
    </citation>
    <scope>NUCLEOTIDE SEQUENCE</scope>
    <source>
        <strain evidence="4">MBLW1</strain>
    </source>
</reference>
<dbReference type="Gene3D" id="3.40.630.10">
    <property type="entry name" value="Zn peptidases"/>
    <property type="match status" value="1"/>
</dbReference>
<dbReference type="EMBL" id="LR586016">
    <property type="protein sequence ID" value="VIP04336.1"/>
    <property type="molecule type" value="Genomic_DNA"/>
</dbReference>
<dbReference type="GO" id="GO:0019877">
    <property type="term" value="P:diaminopimelate biosynthetic process"/>
    <property type="evidence" value="ECO:0007669"/>
    <property type="project" value="UniProtKB-ARBA"/>
</dbReference>
<dbReference type="SUPFAM" id="SSF53187">
    <property type="entry name" value="Zn-dependent exopeptidases"/>
    <property type="match status" value="1"/>
</dbReference>
<name>A0A6C2YS93_9BACT</name>
<dbReference type="KEGG" id="tim:GMBLW1_48570"/>
<dbReference type="EMBL" id="LR593887">
    <property type="protein sequence ID" value="VTS06034.1"/>
    <property type="molecule type" value="Genomic_DNA"/>
</dbReference>
<dbReference type="InterPro" id="IPR011650">
    <property type="entry name" value="Peptidase_M20_dimer"/>
</dbReference>
<dbReference type="PANTHER" id="PTHR11014:SF63">
    <property type="entry name" value="METALLOPEPTIDASE, PUTATIVE (AFU_ORTHOLOGUE AFUA_6G09600)-RELATED"/>
    <property type="match status" value="1"/>
</dbReference>
<dbReference type="NCBIfam" id="TIGR01891">
    <property type="entry name" value="amidohydrolases"/>
    <property type="match status" value="1"/>
</dbReference>
<feature type="signal peptide" evidence="2">
    <location>
        <begin position="1"/>
        <end position="26"/>
    </location>
</feature>
<dbReference type="Proteomes" id="UP000464378">
    <property type="component" value="Chromosome"/>
</dbReference>
<keyword evidence="5" id="KW-1185">Reference proteome</keyword>
<gene>
    <name evidence="4" type="ORF">GMBLW1_48570</name>
</gene>